<comment type="subcellular location">
    <subcellularLocation>
        <location evidence="1 7">Cell membrane</location>
        <topology evidence="1 7">Multi-pass membrane protein</topology>
    </subcellularLocation>
</comment>
<sequence>MSTLGFILKRALQAAPLMVIISLIAFTLLKMTPIDPLASMRANPAVSASAIAQEEERLGLNKPAPVQYVLWASNAAMGNLGLSSTGSKVIDRLTAHAGNTLMLNILVLLCTWTIALPAGIYAAVHRGKFIDKLFGILSAIGMSMPAFLLAFMLMVVALATKLLPIGGLTSADFSERDALGQFLDIAHHLIIPVTVLTCISLAGIQRQVRSNLLDVLRADYVRTARAKGLPENKVIYKHALRNAINPLITILGFEFSSLLSGAALTEMVLSYPGLGKLTLDAMLTKDMNMVMASVMMGAFMLVTGNMLADILLKYTDPRIRND</sequence>
<comment type="similarity">
    <text evidence="7">Belongs to the binding-protein-dependent transport system permease family.</text>
</comment>
<keyword evidence="5 7" id="KW-1133">Transmembrane helix</keyword>
<organism evidence="9 10">
    <name type="scientific">Candidatus Obscuribacter phosphatis</name>
    <dbReference type="NCBI Taxonomy" id="1906157"/>
    <lineage>
        <taxon>Bacteria</taxon>
        <taxon>Bacillati</taxon>
        <taxon>Candidatus Melainabacteria</taxon>
        <taxon>Candidatus Obscuribacterales</taxon>
        <taxon>Candidatus Obscuribacteraceae</taxon>
        <taxon>Candidatus Obscuribacter</taxon>
    </lineage>
</organism>
<dbReference type="CDD" id="cd06261">
    <property type="entry name" value="TM_PBP2"/>
    <property type="match status" value="1"/>
</dbReference>
<keyword evidence="6 7" id="KW-0472">Membrane</keyword>
<feature type="transmembrane region" description="Helical" evidence="7">
    <location>
        <begin position="247"/>
        <end position="269"/>
    </location>
</feature>
<dbReference type="Pfam" id="PF00528">
    <property type="entry name" value="BPD_transp_1"/>
    <property type="match status" value="1"/>
</dbReference>
<dbReference type="InterPro" id="IPR045621">
    <property type="entry name" value="BPD_transp_1_N"/>
</dbReference>
<dbReference type="Proteomes" id="UP000664277">
    <property type="component" value="Unassembled WGS sequence"/>
</dbReference>
<evidence type="ECO:0000259" key="8">
    <source>
        <dbReference type="PROSITE" id="PS50928"/>
    </source>
</evidence>
<keyword evidence="2 7" id="KW-0813">Transport</keyword>
<dbReference type="PANTHER" id="PTHR30465">
    <property type="entry name" value="INNER MEMBRANE ABC TRANSPORTER"/>
    <property type="match status" value="1"/>
</dbReference>
<dbReference type="Gene3D" id="1.10.3720.10">
    <property type="entry name" value="MetI-like"/>
    <property type="match status" value="1"/>
</dbReference>
<feature type="transmembrane region" description="Helical" evidence="7">
    <location>
        <begin position="12"/>
        <end position="31"/>
    </location>
</feature>
<evidence type="ECO:0000313" key="10">
    <source>
        <dbReference type="Proteomes" id="UP000664277"/>
    </source>
</evidence>
<reference evidence="9" key="1">
    <citation type="submission" date="2021-02" db="EMBL/GenBank/DDBJ databases">
        <title>Genome-Resolved Metagenomics of a Microbial Community Performing Photosynthetic Biological Nutrient Removal.</title>
        <authorList>
            <person name="Mcdaniel E.A."/>
        </authorList>
    </citation>
    <scope>NUCLEOTIDE SEQUENCE</scope>
    <source>
        <strain evidence="9">UWPOB_OBS1</strain>
    </source>
</reference>
<gene>
    <name evidence="9" type="ORF">J0M35_01465</name>
</gene>
<dbReference type="PANTHER" id="PTHR30465:SF0">
    <property type="entry name" value="OLIGOPEPTIDE TRANSPORT SYSTEM PERMEASE PROTEIN APPB"/>
    <property type="match status" value="1"/>
</dbReference>
<evidence type="ECO:0000256" key="5">
    <source>
        <dbReference type="ARBA" id="ARBA00022989"/>
    </source>
</evidence>
<evidence type="ECO:0000256" key="6">
    <source>
        <dbReference type="ARBA" id="ARBA00023136"/>
    </source>
</evidence>
<feature type="transmembrane region" description="Helical" evidence="7">
    <location>
        <begin position="136"/>
        <end position="165"/>
    </location>
</feature>
<evidence type="ECO:0000256" key="2">
    <source>
        <dbReference type="ARBA" id="ARBA00022448"/>
    </source>
</evidence>
<feature type="domain" description="ABC transmembrane type-1" evidence="8">
    <location>
        <begin position="97"/>
        <end position="312"/>
    </location>
</feature>
<feature type="transmembrane region" description="Helical" evidence="7">
    <location>
        <begin position="289"/>
        <end position="312"/>
    </location>
</feature>
<dbReference type="SUPFAM" id="SSF161098">
    <property type="entry name" value="MetI-like"/>
    <property type="match status" value="1"/>
</dbReference>
<proteinExistence type="inferred from homology"/>
<keyword evidence="4 7" id="KW-0812">Transmembrane</keyword>
<evidence type="ECO:0000256" key="7">
    <source>
        <dbReference type="RuleBase" id="RU363032"/>
    </source>
</evidence>
<accession>A0A8J7P8R4</accession>
<keyword evidence="3" id="KW-1003">Cell membrane</keyword>
<name>A0A8J7P8R4_9BACT</name>
<evidence type="ECO:0000256" key="3">
    <source>
        <dbReference type="ARBA" id="ARBA00022475"/>
    </source>
</evidence>
<dbReference type="PROSITE" id="PS50928">
    <property type="entry name" value="ABC_TM1"/>
    <property type="match status" value="1"/>
</dbReference>
<dbReference type="GO" id="GO:0005886">
    <property type="term" value="C:plasma membrane"/>
    <property type="evidence" value="ECO:0007669"/>
    <property type="project" value="UniProtKB-SubCell"/>
</dbReference>
<evidence type="ECO:0000313" key="9">
    <source>
        <dbReference type="EMBL" id="MBN8659002.1"/>
    </source>
</evidence>
<feature type="transmembrane region" description="Helical" evidence="7">
    <location>
        <begin position="101"/>
        <end position="124"/>
    </location>
</feature>
<comment type="caution">
    <text evidence="9">The sequence shown here is derived from an EMBL/GenBank/DDBJ whole genome shotgun (WGS) entry which is preliminary data.</text>
</comment>
<evidence type="ECO:0000256" key="4">
    <source>
        <dbReference type="ARBA" id="ARBA00022692"/>
    </source>
</evidence>
<dbReference type="EMBL" id="JAFLCK010000001">
    <property type="protein sequence ID" value="MBN8659002.1"/>
    <property type="molecule type" value="Genomic_DNA"/>
</dbReference>
<protein>
    <submittedName>
        <fullName evidence="9">ABC transporter permease</fullName>
    </submittedName>
</protein>
<dbReference type="InterPro" id="IPR000515">
    <property type="entry name" value="MetI-like"/>
</dbReference>
<evidence type="ECO:0000256" key="1">
    <source>
        <dbReference type="ARBA" id="ARBA00004651"/>
    </source>
</evidence>
<dbReference type="Pfam" id="PF19300">
    <property type="entry name" value="BPD_transp_1_N"/>
    <property type="match status" value="1"/>
</dbReference>
<dbReference type="AlphaFoldDB" id="A0A8J7P8R4"/>
<dbReference type="GO" id="GO:0055085">
    <property type="term" value="P:transmembrane transport"/>
    <property type="evidence" value="ECO:0007669"/>
    <property type="project" value="InterPro"/>
</dbReference>
<feature type="transmembrane region" description="Helical" evidence="7">
    <location>
        <begin position="185"/>
        <end position="204"/>
    </location>
</feature>
<dbReference type="InterPro" id="IPR035906">
    <property type="entry name" value="MetI-like_sf"/>
</dbReference>